<dbReference type="EMBL" id="GBXM01053329">
    <property type="protein sequence ID" value="JAH55248.1"/>
    <property type="molecule type" value="Transcribed_RNA"/>
</dbReference>
<evidence type="ECO:0000313" key="1">
    <source>
        <dbReference type="EMBL" id="JAH55248.1"/>
    </source>
</evidence>
<organism evidence="1">
    <name type="scientific">Anguilla anguilla</name>
    <name type="common">European freshwater eel</name>
    <name type="synonym">Muraena anguilla</name>
    <dbReference type="NCBI Taxonomy" id="7936"/>
    <lineage>
        <taxon>Eukaryota</taxon>
        <taxon>Metazoa</taxon>
        <taxon>Chordata</taxon>
        <taxon>Craniata</taxon>
        <taxon>Vertebrata</taxon>
        <taxon>Euteleostomi</taxon>
        <taxon>Actinopterygii</taxon>
        <taxon>Neopterygii</taxon>
        <taxon>Teleostei</taxon>
        <taxon>Anguilliformes</taxon>
        <taxon>Anguillidae</taxon>
        <taxon>Anguilla</taxon>
    </lineage>
</organism>
<reference evidence="1" key="1">
    <citation type="submission" date="2014-11" db="EMBL/GenBank/DDBJ databases">
        <authorList>
            <person name="Amaro Gonzalez C."/>
        </authorList>
    </citation>
    <scope>NUCLEOTIDE SEQUENCE</scope>
</reference>
<proteinExistence type="predicted"/>
<protein>
    <submittedName>
        <fullName evidence="1">Uncharacterized protein</fullName>
    </submittedName>
</protein>
<name>A0A0E9TRA6_ANGAN</name>
<reference evidence="1" key="2">
    <citation type="journal article" date="2015" name="Fish Shellfish Immunol.">
        <title>Early steps in the European eel (Anguilla anguilla)-Vibrio vulnificus interaction in the gills: Role of the RtxA13 toxin.</title>
        <authorList>
            <person name="Callol A."/>
            <person name="Pajuelo D."/>
            <person name="Ebbesson L."/>
            <person name="Teles M."/>
            <person name="MacKenzie S."/>
            <person name="Amaro C."/>
        </authorList>
    </citation>
    <scope>NUCLEOTIDE SEQUENCE</scope>
</reference>
<sequence length="31" mass="3851">MLTRSKCCGLWFHYKNGRSTGVWTKLYRFYF</sequence>
<dbReference type="AlphaFoldDB" id="A0A0E9TRA6"/>
<accession>A0A0E9TRA6</accession>